<dbReference type="PROSITE" id="PS50987">
    <property type="entry name" value="HTH_ARSR_2"/>
    <property type="match status" value="1"/>
</dbReference>
<dbReference type="NCBIfam" id="NF033788">
    <property type="entry name" value="HTH_metalloreg"/>
    <property type="match status" value="1"/>
</dbReference>
<dbReference type="Pfam" id="PF01022">
    <property type="entry name" value="HTH_5"/>
    <property type="match status" value="1"/>
</dbReference>
<dbReference type="SMART" id="SM00418">
    <property type="entry name" value="HTH_ARSR"/>
    <property type="match status" value="1"/>
</dbReference>
<dbReference type="GO" id="GO:0003700">
    <property type="term" value="F:DNA-binding transcription factor activity"/>
    <property type="evidence" value="ECO:0007669"/>
    <property type="project" value="InterPro"/>
</dbReference>
<dbReference type="SUPFAM" id="SSF46785">
    <property type="entry name" value="Winged helix' DNA-binding domain"/>
    <property type="match status" value="1"/>
</dbReference>
<evidence type="ECO:0000313" key="6">
    <source>
        <dbReference type="Proteomes" id="UP000230222"/>
    </source>
</evidence>
<dbReference type="InterPro" id="IPR036388">
    <property type="entry name" value="WH-like_DNA-bd_sf"/>
</dbReference>
<dbReference type="GO" id="GO:0003677">
    <property type="term" value="F:DNA binding"/>
    <property type="evidence" value="ECO:0007669"/>
    <property type="project" value="UniProtKB-KW"/>
</dbReference>
<evidence type="ECO:0000256" key="1">
    <source>
        <dbReference type="ARBA" id="ARBA00023015"/>
    </source>
</evidence>
<dbReference type="PRINTS" id="PR00778">
    <property type="entry name" value="HTHARSR"/>
</dbReference>
<comment type="caution">
    <text evidence="5">The sequence shown here is derived from an EMBL/GenBank/DDBJ whole genome shotgun (WGS) entry which is preliminary data.</text>
</comment>
<dbReference type="PANTHER" id="PTHR43132:SF2">
    <property type="entry name" value="ARSENICAL RESISTANCE OPERON REPRESSOR ARSR-RELATED"/>
    <property type="match status" value="1"/>
</dbReference>
<keyword evidence="3" id="KW-0804">Transcription</keyword>
<protein>
    <submittedName>
        <fullName evidence="5">Transcriptional regulator</fullName>
    </submittedName>
</protein>
<name>A0A2M8KP05_9BACT</name>
<evidence type="ECO:0000259" key="4">
    <source>
        <dbReference type="PROSITE" id="PS50987"/>
    </source>
</evidence>
<dbReference type="InterPro" id="IPR051011">
    <property type="entry name" value="Metal_resp_trans_reg"/>
</dbReference>
<dbReference type="InterPro" id="IPR018334">
    <property type="entry name" value="ArsR_HTH"/>
</dbReference>
<evidence type="ECO:0000313" key="5">
    <source>
        <dbReference type="EMBL" id="PJE61643.1"/>
    </source>
</evidence>
<sequence>MKIKHLGQICVGPTLSQKEIEKVREVLKQNIDLEQKIKLHSLLSGETRYKIIKLLNELKELCVCDMAEIMDMSVSAVSHQLKSLRKEKIVSTRRDGQTIYYSLQDRAISKLL</sequence>
<dbReference type="Proteomes" id="UP000230222">
    <property type="component" value="Unassembled WGS sequence"/>
</dbReference>
<evidence type="ECO:0000256" key="3">
    <source>
        <dbReference type="ARBA" id="ARBA00023163"/>
    </source>
</evidence>
<dbReference type="InterPro" id="IPR001845">
    <property type="entry name" value="HTH_ArsR_DNA-bd_dom"/>
</dbReference>
<organism evidence="5 6">
    <name type="scientific">Candidatus Roizmanbacteria bacterium CG10_big_fil_rev_8_21_14_0_10_39_12</name>
    <dbReference type="NCBI Taxonomy" id="1974852"/>
    <lineage>
        <taxon>Bacteria</taxon>
        <taxon>Candidatus Roizmaniibacteriota</taxon>
    </lineage>
</organism>
<dbReference type="Gene3D" id="1.10.10.10">
    <property type="entry name" value="Winged helix-like DNA-binding domain superfamily/Winged helix DNA-binding domain"/>
    <property type="match status" value="1"/>
</dbReference>
<dbReference type="PROSITE" id="PS00846">
    <property type="entry name" value="HTH_ARSR_1"/>
    <property type="match status" value="1"/>
</dbReference>
<keyword evidence="1" id="KW-0805">Transcription regulation</keyword>
<dbReference type="InterPro" id="IPR036390">
    <property type="entry name" value="WH_DNA-bd_sf"/>
</dbReference>
<dbReference type="CDD" id="cd00090">
    <property type="entry name" value="HTH_ARSR"/>
    <property type="match status" value="1"/>
</dbReference>
<reference evidence="6" key="1">
    <citation type="submission" date="2017-09" db="EMBL/GenBank/DDBJ databases">
        <title>Depth-based differentiation of microbial function through sediment-hosted aquifers and enrichment of novel symbionts in the deep terrestrial subsurface.</title>
        <authorList>
            <person name="Probst A.J."/>
            <person name="Ladd B."/>
            <person name="Jarett J.K."/>
            <person name="Geller-Mcgrath D.E."/>
            <person name="Sieber C.M.K."/>
            <person name="Emerson J.B."/>
            <person name="Anantharaman K."/>
            <person name="Thomas B.C."/>
            <person name="Malmstrom R."/>
            <person name="Stieglmeier M."/>
            <person name="Klingl A."/>
            <person name="Woyke T."/>
            <person name="Ryan C.M."/>
            <person name="Banfield J.F."/>
        </authorList>
    </citation>
    <scope>NUCLEOTIDE SEQUENCE [LARGE SCALE GENOMIC DNA]</scope>
</reference>
<dbReference type="InterPro" id="IPR011991">
    <property type="entry name" value="ArsR-like_HTH"/>
</dbReference>
<evidence type="ECO:0000256" key="2">
    <source>
        <dbReference type="ARBA" id="ARBA00023125"/>
    </source>
</evidence>
<gene>
    <name evidence="5" type="ORF">COU87_03600</name>
</gene>
<dbReference type="PANTHER" id="PTHR43132">
    <property type="entry name" value="ARSENICAL RESISTANCE OPERON REPRESSOR ARSR-RELATED"/>
    <property type="match status" value="1"/>
</dbReference>
<dbReference type="AlphaFoldDB" id="A0A2M8KP05"/>
<proteinExistence type="predicted"/>
<feature type="domain" description="HTH arsR-type" evidence="4">
    <location>
        <begin position="28"/>
        <end position="112"/>
    </location>
</feature>
<accession>A0A2M8KP05</accession>
<keyword evidence="2" id="KW-0238">DNA-binding</keyword>
<dbReference type="EMBL" id="PFEC01000061">
    <property type="protein sequence ID" value="PJE61643.1"/>
    <property type="molecule type" value="Genomic_DNA"/>
</dbReference>